<dbReference type="EMBL" id="BK016199">
    <property type="protein sequence ID" value="DAG01924.1"/>
    <property type="molecule type" value="Genomic_DNA"/>
</dbReference>
<protein>
    <submittedName>
        <fullName evidence="1">Uncharacterized protein</fullName>
    </submittedName>
</protein>
<sequence>MILFKICLISEAQPHSYNSNSRLISSFPHFLIPKFSHFLIIPYLCTFLTY</sequence>
<evidence type="ECO:0000313" key="1">
    <source>
        <dbReference type="EMBL" id="DAG01924.1"/>
    </source>
</evidence>
<reference evidence="1" key="1">
    <citation type="journal article" date="2021" name="Proc. Natl. Acad. Sci. U.S.A.">
        <title>A Catalog of Tens of Thousands of Viruses from Human Metagenomes Reveals Hidden Associations with Chronic Diseases.</title>
        <authorList>
            <person name="Tisza M.J."/>
            <person name="Buck C.B."/>
        </authorList>
    </citation>
    <scope>NUCLEOTIDE SEQUENCE</scope>
    <source>
        <strain evidence="1">CtYaH2</strain>
    </source>
</reference>
<proteinExistence type="predicted"/>
<accession>A0A8S5V5E8</accession>
<organism evidence="1">
    <name type="scientific">Siphoviridae sp. ctYaH2</name>
    <dbReference type="NCBI Taxonomy" id="2825549"/>
    <lineage>
        <taxon>Viruses</taxon>
        <taxon>Duplodnaviria</taxon>
        <taxon>Heunggongvirae</taxon>
        <taxon>Uroviricota</taxon>
        <taxon>Caudoviricetes</taxon>
    </lineage>
</organism>
<name>A0A8S5V5E8_9CAUD</name>